<protein>
    <submittedName>
        <fullName evidence="1">Uncharacterized protein</fullName>
    </submittedName>
</protein>
<dbReference type="Proteomes" id="UP000603453">
    <property type="component" value="Unassembled WGS sequence"/>
</dbReference>
<evidence type="ECO:0000313" key="1">
    <source>
        <dbReference type="EMBL" id="KAG2207940.1"/>
    </source>
</evidence>
<reference evidence="1" key="1">
    <citation type="submission" date="2020-12" db="EMBL/GenBank/DDBJ databases">
        <title>Metabolic potential, ecology and presence of endohyphal bacteria is reflected in genomic diversity of Mucoromycotina.</title>
        <authorList>
            <person name="Muszewska A."/>
            <person name="Okrasinska A."/>
            <person name="Steczkiewicz K."/>
            <person name="Drgas O."/>
            <person name="Orlowska M."/>
            <person name="Perlinska-Lenart U."/>
            <person name="Aleksandrzak-Piekarczyk T."/>
            <person name="Szatraj K."/>
            <person name="Zielenkiewicz U."/>
            <person name="Pilsyk S."/>
            <person name="Malc E."/>
            <person name="Mieczkowski P."/>
            <person name="Kruszewska J.S."/>
            <person name="Biernat P."/>
            <person name="Pawlowska J."/>
        </authorList>
    </citation>
    <scope>NUCLEOTIDE SEQUENCE</scope>
    <source>
        <strain evidence="1">WA0000017839</strain>
    </source>
</reference>
<dbReference type="OrthoDB" id="2249545at2759"/>
<dbReference type="EMBL" id="JAEPRD010000022">
    <property type="protein sequence ID" value="KAG2207940.1"/>
    <property type="molecule type" value="Genomic_DNA"/>
</dbReference>
<feature type="non-terminal residue" evidence="1">
    <location>
        <position position="1"/>
    </location>
</feature>
<accession>A0A8H7RCG2</accession>
<sequence>IEILYPKTDSVIDRTEDQTSTYLILGNTYKNSVLKKVLLLHEKDGSEVTKEVWTGEDDLLKVSAIQQNLGDLDLPNTYWFSALIEQEGHECLFDSGKFKINNNQ</sequence>
<name>A0A8H7RCG2_9FUNG</name>
<dbReference type="AlphaFoldDB" id="A0A8H7RCG2"/>
<proteinExistence type="predicted"/>
<organism evidence="1 2">
    <name type="scientific">Mucor saturninus</name>
    <dbReference type="NCBI Taxonomy" id="64648"/>
    <lineage>
        <taxon>Eukaryota</taxon>
        <taxon>Fungi</taxon>
        <taxon>Fungi incertae sedis</taxon>
        <taxon>Mucoromycota</taxon>
        <taxon>Mucoromycotina</taxon>
        <taxon>Mucoromycetes</taxon>
        <taxon>Mucorales</taxon>
        <taxon>Mucorineae</taxon>
        <taxon>Mucoraceae</taxon>
        <taxon>Mucor</taxon>
    </lineage>
</organism>
<comment type="caution">
    <text evidence="1">The sequence shown here is derived from an EMBL/GenBank/DDBJ whole genome shotgun (WGS) entry which is preliminary data.</text>
</comment>
<keyword evidence="2" id="KW-1185">Reference proteome</keyword>
<gene>
    <name evidence="1" type="ORF">INT47_010924</name>
</gene>
<evidence type="ECO:0000313" key="2">
    <source>
        <dbReference type="Proteomes" id="UP000603453"/>
    </source>
</evidence>